<dbReference type="PANTHER" id="PTHR42878:SF7">
    <property type="entry name" value="SENSOR HISTIDINE KINASE GLRK"/>
    <property type="match status" value="1"/>
</dbReference>
<dbReference type="GO" id="GO:0007234">
    <property type="term" value="P:osmosensory signaling via phosphorelay pathway"/>
    <property type="evidence" value="ECO:0007669"/>
    <property type="project" value="TreeGrafter"/>
</dbReference>
<name>A0A1H8R205_9FLAO</name>
<keyword evidence="4" id="KW-0547">Nucleotide-binding</keyword>
<dbReference type="Gene3D" id="1.25.40.10">
    <property type="entry name" value="Tetratricopeptide repeat domain"/>
    <property type="match status" value="2"/>
</dbReference>
<dbReference type="InterPro" id="IPR004358">
    <property type="entry name" value="Sig_transdc_His_kin-like_C"/>
</dbReference>
<evidence type="ECO:0000256" key="2">
    <source>
        <dbReference type="ARBA" id="ARBA00012438"/>
    </source>
</evidence>
<keyword evidence="3" id="KW-0808">Transferase</keyword>
<evidence type="ECO:0000256" key="7">
    <source>
        <dbReference type="ARBA" id="ARBA00023012"/>
    </source>
</evidence>
<keyword evidence="9" id="KW-0812">Transmembrane</keyword>
<dbReference type="Gene3D" id="1.10.287.130">
    <property type="match status" value="1"/>
</dbReference>
<evidence type="ECO:0000256" key="6">
    <source>
        <dbReference type="ARBA" id="ARBA00022840"/>
    </source>
</evidence>
<feature type="transmembrane region" description="Helical" evidence="9">
    <location>
        <begin position="309"/>
        <end position="328"/>
    </location>
</feature>
<evidence type="ECO:0000313" key="12">
    <source>
        <dbReference type="Proteomes" id="UP000198657"/>
    </source>
</evidence>
<dbReference type="InterPro" id="IPR003594">
    <property type="entry name" value="HATPase_dom"/>
</dbReference>
<dbReference type="EC" id="2.7.13.3" evidence="2"/>
<evidence type="ECO:0000256" key="3">
    <source>
        <dbReference type="ARBA" id="ARBA00022679"/>
    </source>
</evidence>
<evidence type="ECO:0000256" key="4">
    <source>
        <dbReference type="ARBA" id="ARBA00022741"/>
    </source>
</evidence>
<keyword evidence="9" id="KW-0472">Membrane</keyword>
<dbReference type="InterPro" id="IPR005467">
    <property type="entry name" value="His_kinase_dom"/>
</dbReference>
<dbReference type="Proteomes" id="UP000198657">
    <property type="component" value="Unassembled WGS sequence"/>
</dbReference>
<dbReference type="SUPFAM" id="SSF55874">
    <property type="entry name" value="ATPase domain of HSP90 chaperone/DNA topoisomerase II/histidine kinase"/>
    <property type="match status" value="1"/>
</dbReference>
<gene>
    <name evidence="11" type="ORF">SAMN04487942_3172</name>
</gene>
<organism evidence="11 12">
    <name type="scientific">Flavobacterium sinopsychrotolerans</name>
    <dbReference type="NCBI Taxonomy" id="604089"/>
    <lineage>
        <taxon>Bacteria</taxon>
        <taxon>Pseudomonadati</taxon>
        <taxon>Bacteroidota</taxon>
        <taxon>Flavobacteriia</taxon>
        <taxon>Flavobacteriales</taxon>
        <taxon>Flavobacteriaceae</taxon>
        <taxon>Flavobacterium</taxon>
    </lineage>
</organism>
<dbReference type="InterPro" id="IPR036890">
    <property type="entry name" value="HATPase_C_sf"/>
</dbReference>
<dbReference type="AlphaFoldDB" id="A0A1H8R205"/>
<reference evidence="12" key="1">
    <citation type="submission" date="2016-10" db="EMBL/GenBank/DDBJ databases">
        <authorList>
            <person name="Varghese N."/>
            <person name="Submissions S."/>
        </authorList>
    </citation>
    <scope>NUCLEOTIDE SEQUENCE [LARGE SCALE GENOMIC DNA]</scope>
    <source>
        <strain evidence="12">CGMCC 1.8704</strain>
    </source>
</reference>
<evidence type="ECO:0000313" key="11">
    <source>
        <dbReference type="EMBL" id="SEO60317.1"/>
    </source>
</evidence>
<comment type="catalytic activity">
    <reaction evidence="1">
        <text>ATP + protein L-histidine = ADP + protein N-phospho-L-histidine.</text>
        <dbReference type="EC" id="2.7.13.3"/>
    </reaction>
</comment>
<sequence>MTKIKLFIISILLCYTSPFFSKEQSSRDLLSVEIKKKAREFKKEINFNKAHLFFLKKNWDSTLVYSMKQLSFNNRNNELTDYCHYFRAFSFKQKNLLNEAKNEFNAVSNKFRFYYKVKMYLGEISLELRDFSKAIRYFQEIEKLTNDDAFDFKRSNVSHNLGLCYLHLNKFDRAEEYLFKSAELQQLEKDTLLLISSYMDIANLYYVQYKDRQAIPYFEKAYLLSKKVKDFELKRKAAINMAVVEENRKNFPLALVYRKEYESWKDSLNDQNKIWAIAELEKKFTVKQKEKEIKVLEAENQLKIAERNGLFYSSVLLLILFGAGVYFYRQKIKRNKIILSQKEELDELNATKDKLFSIVSHDLRSSVSALKKSNTKLFENLETKNFTELDKLIQNNSAIANGAYNLLDNVLNWALLQTKQMYFKKESLHLFSVIQQIEYNYKPLMLDKNISFENTVSKSIFVFADLDSLKIILRNLLDNAIKFSGENDSILIYTRNTNDDFCNLVIEDSGLGMDENTRLELLKETVLLSKKKNNEMVGTGLGMQLCKMMIKKNSGKLAIESQENIGTKIIVMVPKFENYG</sequence>
<evidence type="ECO:0000256" key="9">
    <source>
        <dbReference type="SAM" id="Phobius"/>
    </source>
</evidence>
<dbReference type="InterPro" id="IPR019734">
    <property type="entry name" value="TPR_rpt"/>
</dbReference>
<keyword evidence="6" id="KW-0067">ATP-binding</keyword>
<feature type="domain" description="Histidine kinase" evidence="10">
    <location>
        <begin position="358"/>
        <end position="577"/>
    </location>
</feature>
<dbReference type="EMBL" id="FODN01000009">
    <property type="protein sequence ID" value="SEO60317.1"/>
    <property type="molecule type" value="Genomic_DNA"/>
</dbReference>
<dbReference type="InterPro" id="IPR036097">
    <property type="entry name" value="HisK_dim/P_sf"/>
</dbReference>
<keyword evidence="9" id="KW-1133">Transmembrane helix</keyword>
<dbReference type="OrthoDB" id="9781208at2"/>
<dbReference type="PROSITE" id="PS50109">
    <property type="entry name" value="HIS_KIN"/>
    <property type="match status" value="1"/>
</dbReference>
<evidence type="ECO:0000256" key="8">
    <source>
        <dbReference type="PROSITE-ProRule" id="PRU00339"/>
    </source>
</evidence>
<dbReference type="PANTHER" id="PTHR42878">
    <property type="entry name" value="TWO-COMPONENT HISTIDINE KINASE"/>
    <property type="match status" value="1"/>
</dbReference>
<dbReference type="InterPro" id="IPR011990">
    <property type="entry name" value="TPR-like_helical_dom_sf"/>
</dbReference>
<proteinExistence type="predicted"/>
<dbReference type="SUPFAM" id="SSF47384">
    <property type="entry name" value="Homodimeric domain of signal transducing histidine kinase"/>
    <property type="match status" value="1"/>
</dbReference>
<accession>A0A1H8R205</accession>
<feature type="repeat" description="TPR" evidence="8">
    <location>
        <begin position="115"/>
        <end position="148"/>
    </location>
</feature>
<keyword evidence="8" id="KW-0802">TPR repeat</keyword>
<dbReference type="Gene3D" id="3.30.565.10">
    <property type="entry name" value="Histidine kinase-like ATPase, C-terminal domain"/>
    <property type="match status" value="1"/>
</dbReference>
<dbReference type="GO" id="GO:0030295">
    <property type="term" value="F:protein kinase activator activity"/>
    <property type="evidence" value="ECO:0007669"/>
    <property type="project" value="TreeGrafter"/>
</dbReference>
<dbReference type="STRING" id="604089.SAMN04487942_3172"/>
<dbReference type="PROSITE" id="PS50005">
    <property type="entry name" value="TPR"/>
    <property type="match status" value="1"/>
</dbReference>
<evidence type="ECO:0000256" key="1">
    <source>
        <dbReference type="ARBA" id="ARBA00000085"/>
    </source>
</evidence>
<evidence type="ECO:0000259" key="10">
    <source>
        <dbReference type="PROSITE" id="PS50109"/>
    </source>
</evidence>
<keyword evidence="7" id="KW-0902">Two-component regulatory system</keyword>
<dbReference type="InterPro" id="IPR050351">
    <property type="entry name" value="BphY/WalK/GraS-like"/>
</dbReference>
<dbReference type="GO" id="GO:0005524">
    <property type="term" value="F:ATP binding"/>
    <property type="evidence" value="ECO:0007669"/>
    <property type="project" value="UniProtKB-KW"/>
</dbReference>
<dbReference type="SMART" id="SM00028">
    <property type="entry name" value="TPR"/>
    <property type="match status" value="3"/>
</dbReference>
<evidence type="ECO:0000256" key="5">
    <source>
        <dbReference type="ARBA" id="ARBA00022777"/>
    </source>
</evidence>
<dbReference type="Pfam" id="PF02518">
    <property type="entry name" value="HATPase_c"/>
    <property type="match status" value="1"/>
</dbReference>
<dbReference type="SUPFAM" id="SSF48452">
    <property type="entry name" value="TPR-like"/>
    <property type="match status" value="2"/>
</dbReference>
<protein>
    <recommendedName>
        <fullName evidence="2">histidine kinase</fullName>
        <ecNumber evidence="2">2.7.13.3</ecNumber>
    </recommendedName>
</protein>
<dbReference type="SMART" id="SM00387">
    <property type="entry name" value="HATPase_c"/>
    <property type="match status" value="1"/>
</dbReference>
<dbReference type="PRINTS" id="PR00344">
    <property type="entry name" value="BCTRLSENSOR"/>
</dbReference>
<keyword evidence="12" id="KW-1185">Reference proteome</keyword>
<keyword evidence="5" id="KW-0418">Kinase</keyword>
<dbReference type="GO" id="GO:0000155">
    <property type="term" value="F:phosphorelay sensor kinase activity"/>
    <property type="evidence" value="ECO:0007669"/>
    <property type="project" value="InterPro"/>
</dbReference>
<dbReference type="GO" id="GO:0000156">
    <property type="term" value="F:phosphorelay response regulator activity"/>
    <property type="evidence" value="ECO:0007669"/>
    <property type="project" value="TreeGrafter"/>
</dbReference>